<dbReference type="OrthoDB" id="9807790at2"/>
<dbReference type="SUPFAM" id="SSF52540">
    <property type="entry name" value="P-loop containing nucleoside triphosphate hydrolases"/>
    <property type="match status" value="3"/>
</dbReference>
<evidence type="ECO:0000256" key="5">
    <source>
        <dbReference type="ARBA" id="ARBA00022741"/>
    </source>
</evidence>
<evidence type="ECO:0000256" key="3">
    <source>
        <dbReference type="ARBA" id="ARBA00022692"/>
    </source>
</evidence>
<evidence type="ECO:0000256" key="8">
    <source>
        <dbReference type="ARBA" id="ARBA00023136"/>
    </source>
</evidence>
<dbReference type="InterPro" id="IPR003593">
    <property type="entry name" value="AAA+_ATPase"/>
</dbReference>
<feature type="binding site" evidence="9">
    <location>
        <begin position="1115"/>
        <end position="1122"/>
    </location>
    <ligand>
        <name>ATP</name>
        <dbReference type="ChEBI" id="CHEBI:30616"/>
    </ligand>
</feature>
<evidence type="ECO:0000256" key="2">
    <source>
        <dbReference type="ARBA" id="ARBA00022475"/>
    </source>
</evidence>
<dbReference type="eggNOG" id="COG1674">
    <property type="taxonomic scope" value="Bacteria"/>
</dbReference>
<dbReference type="GO" id="GO:0003677">
    <property type="term" value="F:DNA binding"/>
    <property type="evidence" value="ECO:0007669"/>
    <property type="project" value="InterPro"/>
</dbReference>
<organism evidence="12 13">
    <name type="scientific">Austwickia chelonae NBRC 105200</name>
    <dbReference type="NCBI Taxonomy" id="1184607"/>
    <lineage>
        <taxon>Bacteria</taxon>
        <taxon>Bacillati</taxon>
        <taxon>Actinomycetota</taxon>
        <taxon>Actinomycetes</taxon>
        <taxon>Micrococcales</taxon>
        <taxon>Dermatophilaceae</taxon>
        <taxon>Austwickia</taxon>
    </lineage>
</organism>
<feature type="domain" description="FtsK" evidence="11">
    <location>
        <begin position="811"/>
        <end position="999"/>
    </location>
</feature>
<dbReference type="Pfam" id="PF01580">
    <property type="entry name" value="FtsK_SpoIIIE"/>
    <property type="match status" value="2"/>
</dbReference>
<reference evidence="12 13" key="1">
    <citation type="submission" date="2012-08" db="EMBL/GenBank/DDBJ databases">
        <title>Whole genome shotgun sequence of Austwickia chelonae NBRC 105200.</title>
        <authorList>
            <person name="Yoshida I."/>
            <person name="Hosoyama A."/>
            <person name="Tsuchikane K."/>
            <person name="Katsumata H."/>
            <person name="Ando Y."/>
            <person name="Ohji S."/>
            <person name="Hamada M."/>
            <person name="Tamura T."/>
            <person name="Yamazoe A."/>
            <person name="Yamazaki S."/>
            <person name="Fujita N."/>
        </authorList>
    </citation>
    <scope>NUCLEOTIDE SEQUENCE [LARGE SCALE GENOMIC DNA]</scope>
    <source>
        <strain evidence="12 13">NBRC 105200</strain>
    </source>
</reference>
<keyword evidence="7 10" id="KW-1133">Transmembrane helix</keyword>
<evidence type="ECO:0000259" key="11">
    <source>
        <dbReference type="PROSITE" id="PS50901"/>
    </source>
</evidence>
<dbReference type="InterPro" id="IPR050206">
    <property type="entry name" value="FtsK/SpoIIIE/SftA"/>
</dbReference>
<dbReference type="InterPro" id="IPR023837">
    <property type="entry name" value="EccCb-like_Actinobacteria"/>
</dbReference>
<feature type="binding site" evidence="9">
    <location>
        <begin position="829"/>
        <end position="836"/>
    </location>
    <ligand>
        <name>ATP</name>
        <dbReference type="ChEBI" id="CHEBI:30616"/>
    </ligand>
</feature>
<dbReference type="InterPro" id="IPR027417">
    <property type="entry name" value="P-loop_NTPase"/>
</dbReference>
<dbReference type="STRING" id="100225.SAMN05421595_3048"/>
<gene>
    <name evidence="12" type="ORF">AUCHE_24_00640</name>
</gene>
<dbReference type="PROSITE" id="PS50901">
    <property type="entry name" value="FTSK"/>
    <property type="match status" value="3"/>
</dbReference>
<feature type="domain" description="FtsK" evidence="11">
    <location>
        <begin position="451"/>
        <end position="651"/>
    </location>
</feature>
<dbReference type="Proteomes" id="UP000008495">
    <property type="component" value="Unassembled WGS sequence"/>
</dbReference>
<accession>K6VRL6</accession>
<dbReference type="InterPro" id="IPR023836">
    <property type="entry name" value="EccCa-like_Actinobacteria"/>
</dbReference>
<evidence type="ECO:0000256" key="7">
    <source>
        <dbReference type="ARBA" id="ARBA00022989"/>
    </source>
</evidence>
<dbReference type="InterPro" id="IPR002543">
    <property type="entry name" value="FtsK_dom"/>
</dbReference>
<evidence type="ECO:0000313" key="12">
    <source>
        <dbReference type="EMBL" id="GAB79409.1"/>
    </source>
</evidence>
<dbReference type="PANTHER" id="PTHR22683">
    <property type="entry name" value="SPORULATION PROTEIN RELATED"/>
    <property type="match status" value="1"/>
</dbReference>
<feature type="domain" description="FtsK" evidence="11">
    <location>
        <begin position="1098"/>
        <end position="1277"/>
    </location>
</feature>
<dbReference type="RefSeq" id="WP_006504167.1">
    <property type="nucleotide sequence ID" value="NZ_BAGZ01000024.1"/>
</dbReference>
<keyword evidence="2" id="KW-1003">Cell membrane</keyword>
<evidence type="ECO:0000256" key="9">
    <source>
        <dbReference type="PROSITE-ProRule" id="PRU00289"/>
    </source>
</evidence>
<dbReference type="PANTHER" id="PTHR22683:SF1">
    <property type="entry name" value="TYPE VII SECRETION SYSTEM PROTEIN ESSC"/>
    <property type="match status" value="1"/>
</dbReference>
<keyword evidence="4" id="KW-0677">Repeat</keyword>
<comment type="subcellular location">
    <subcellularLocation>
        <location evidence="1">Cell membrane</location>
        <topology evidence="1">Multi-pass membrane protein</topology>
    </subcellularLocation>
</comment>
<dbReference type="GO" id="GO:0005524">
    <property type="term" value="F:ATP binding"/>
    <property type="evidence" value="ECO:0007669"/>
    <property type="project" value="UniProtKB-UniRule"/>
</dbReference>
<sequence length="1313" mass="141435">MSTRIFSRRARIMPPEMPSGELHLEPPPEIPRTAPTNVMTYLLPGAMILMVVGFIVVGGVNTSSLMMGSMMLMMTLGMFASGLAQNKDKVQLNVDRHDYLAYLDMQRERVGRVRQAQWMSLMWSNPHPDLLWCYVGGRRMWERRLLDEDALVVRVGVGTQRLAQRLRTPQTGPVEELDPIGAVALRKFVRGHSLVQNLPIAVRLRSFPAVTVAGDQEETRALARAMILQLATFHGPDSLVVAAAVDGGGRAAWDWLKWLPHNQHPTLSDGVGSLRMVASSLGEIDAWLSEELSSRPRFSRKEEPDGEARHVVIVIDGGHVTLNEGAFVTTGLSGVTLIDLSGALAGGVARRGLSLTVEDGRLGARSREGMEWLGSVDGMSAEQAVMTARALAAYRLSDSRAQEGEDALVGSTELVDMLGVGNPALIEAATAWRPRSGRDMLRVPIGVGVGGEMVELDLKESAQGGMGPHGLVIGATGSGKSELLRTLVVALAVTHPPEALNFVLIDFKGGATFAGLQDLPHTAAVITNLADDLAMVDRMYDALSGEMNRRQELLRDSGNYANIRDYEKARSRGVPLPPLPSLLVICDEFSEMLSQKPDFAELFVAIGRLGRSLGVHLLLSSQRLEEGRLRGLDSHLSYRIGLKTFSAAESRTVLGVADAYELPPVPGSGYLKFDTTTMVRFKAAYVSGPYTGDREREEARAVMGELTPMTFVSDAVGSAPSAVPVEDVPVVEPVADDAQSVLDVVVGRLAGQGDLAHEVWLKPLDEPPTLDMLLPPLAEDPALGLVPGGWAGLGTLRALLGVVDMPYEQRRDPLMVDFSGSAGHMAVVGGPRSGKSTVLRSLIATLSLTHTPGQVQFYVIDFGGGSLASTSALPHVGGVAHRDPDAVRRTVAEVAAIITFREQLFRDEGVESMAQYRAQRPEGVEDPFGDVFLLIDGWGVFRQDFEELEPKVTYIATQGLTYGVHVVLSTGRWAEIRPALKDVIGARLELRLGDPMESEIDRKIAQGVPQERPGQGLTPFKRYFLSALPRIDGVGDPANVQVGFADLAARVSSAWSGPSAPPVRMLPDDLSIEELYATVPEEALASGAIPVGLGEEALAPVLLNFDADAHFLMFADGEGGKSSFLKVVASGLMATRSSDDVRMLVVDYRRTMLDHVPAEYLAGYASNAQTLRGLVTDLAALLRGRLPGPEVTARQLRERSWWSGPEAFILIDDYDLVATMDNPLSVLVELLPQAKDIGLHVVLVRRTGGAGRALFDPMIQRLRDLATPGFVGGGSREEGALLGTAKPVPGLPPGRGHLVTRRGGVEVVHLARP</sequence>
<dbReference type="SMART" id="SM00382">
    <property type="entry name" value="AAA"/>
    <property type="match status" value="2"/>
</dbReference>
<dbReference type="NCBIfam" id="TIGR03924">
    <property type="entry name" value="T7SS_EccC_a"/>
    <property type="match status" value="1"/>
</dbReference>
<dbReference type="EMBL" id="BAGZ01000024">
    <property type="protein sequence ID" value="GAB79409.1"/>
    <property type="molecule type" value="Genomic_DNA"/>
</dbReference>
<keyword evidence="3 10" id="KW-0812">Transmembrane</keyword>
<keyword evidence="13" id="KW-1185">Reference proteome</keyword>
<proteinExistence type="predicted"/>
<name>K6VRL6_9MICO</name>
<evidence type="ECO:0000256" key="10">
    <source>
        <dbReference type="SAM" id="Phobius"/>
    </source>
</evidence>
<feature type="binding site" evidence="9">
    <location>
        <begin position="474"/>
        <end position="481"/>
    </location>
    <ligand>
        <name>ATP</name>
        <dbReference type="ChEBI" id="CHEBI:30616"/>
    </ligand>
</feature>
<protein>
    <submittedName>
        <fullName evidence="12">FtsK/SpoIIIE family protein</fullName>
    </submittedName>
</protein>
<evidence type="ECO:0000313" key="13">
    <source>
        <dbReference type="Proteomes" id="UP000008495"/>
    </source>
</evidence>
<evidence type="ECO:0000256" key="4">
    <source>
        <dbReference type="ARBA" id="ARBA00022737"/>
    </source>
</evidence>
<dbReference type="GO" id="GO:0005886">
    <property type="term" value="C:plasma membrane"/>
    <property type="evidence" value="ECO:0007669"/>
    <property type="project" value="UniProtKB-SubCell"/>
</dbReference>
<dbReference type="NCBIfam" id="TIGR03925">
    <property type="entry name" value="T7SS_EccC_b"/>
    <property type="match status" value="1"/>
</dbReference>
<evidence type="ECO:0000256" key="1">
    <source>
        <dbReference type="ARBA" id="ARBA00004651"/>
    </source>
</evidence>
<feature type="transmembrane region" description="Helical" evidence="10">
    <location>
        <begin position="38"/>
        <end position="58"/>
    </location>
</feature>
<keyword evidence="8 10" id="KW-0472">Membrane</keyword>
<keyword evidence="5 9" id="KW-0547">Nucleotide-binding</keyword>
<evidence type="ECO:0000256" key="6">
    <source>
        <dbReference type="ARBA" id="ARBA00022840"/>
    </source>
</evidence>
<keyword evidence="6 9" id="KW-0067">ATP-binding</keyword>
<comment type="caution">
    <text evidence="12">The sequence shown here is derived from an EMBL/GenBank/DDBJ whole genome shotgun (WGS) entry which is preliminary data.</text>
</comment>
<dbReference type="Gene3D" id="3.40.50.300">
    <property type="entry name" value="P-loop containing nucleotide triphosphate hydrolases"/>
    <property type="match status" value="4"/>
</dbReference>